<evidence type="ECO:0000313" key="14">
    <source>
        <dbReference type="Proteomes" id="UP000772434"/>
    </source>
</evidence>
<dbReference type="EC" id="3.1.3.16" evidence="10"/>
<keyword evidence="3" id="KW-0479">Metal-binding</keyword>
<dbReference type="Pfam" id="PF00149">
    <property type="entry name" value="Metallophos"/>
    <property type="match status" value="1"/>
</dbReference>
<dbReference type="Pfam" id="PF00515">
    <property type="entry name" value="TPR_1"/>
    <property type="match status" value="1"/>
</dbReference>
<dbReference type="PANTHER" id="PTHR45668:SF5">
    <property type="entry name" value="SERINE_THREONINE-PROTEIN PHOSPHATASE 5"/>
    <property type="match status" value="1"/>
</dbReference>
<dbReference type="SUPFAM" id="SSF56300">
    <property type="entry name" value="Metallo-dependent phosphatases"/>
    <property type="match status" value="1"/>
</dbReference>
<feature type="active site" description="Proton donor/acceptor" evidence="8">
    <location>
        <position position="333"/>
    </location>
</feature>
<evidence type="ECO:0000259" key="12">
    <source>
        <dbReference type="PROSITE" id="PS00125"/>
    </source>
</evidence>
<evidence type="ECO:0000256" key="6">
    <source>
        <dbReference type="ARBA" id="ARBA00022803"/>
    </source>
</evidence>
<dbReference type="InterPro" id="IPR051134">
    <property type="entry name" value="PPP_phosphatase"/>
</dbReference>
<dbReference type="InterPro" id="IPR013235">
    <property type="entry name" value="PPP_dom"/>
</dbReference>
<dbReference type="Proteomes" id="UP000772434">
    <property type="component" value="Unassembled WGS sequence"/>
</dbReference>
<comment type="cofactor">
    <cofactor evidence="1">
        <name>Mn(2+)</name>
        <dbReference type="ChEBI" id="CHEBI:29035"/>
    </cofactor>
</comment>
<comment type="catalytic activity">
    <reaction evidence="10">
        <text>O-phospho-L-threonyl-[protein] + H2O = L-threonyl-[protein] + phosphate</text>
        <dbReference type="Rhea" id="RHEA:47004"/>
        <dbReference type="Rhea" id="RHEA-COMP:11060"/>
        <dbReference type="Rhea" id="RHEA-COMP:11605"/>
        <dbReference type="ChEBI" id="CHEBI:15377"/>
        <dbReference type="ChEBI" id="CHEBI:30013"/>
        <dbReference type="ChEBI" id="CHEBI:43474"/>
        <dbReference type="ChEBI" id="CHEBI:61977"/>
        <dbReference type="EC" id="3.1.3.16"/>
    </reaction>
</comment>
<comment type="caution">
    <text evidence="13">The sequence shown here is derived from an EMBL/GenBank/DDBJ whole genome shotgun (WGS) entry which is preliminary data.</text>
</comment>
<evidence type="ECO:0000256" key="8">
    <source>
        <dbReference type="PIRSR" id="PIRSR033096-1"/>
    </source>
</evidence>
<evidence type="ECO:0000256" key="5">
    <source>
        <dbReference type="ARBA" id="ARBA00022801"/>
    </source>
</evidence>
<name>A0A9P5PVY8_9AGAR</name>
<keyword evidence="4" id="KW-0677">Repeat</keyword>
<evidence type="ECO:0000256" key="9">
    <source>
        <dbReference type="PROSITE-ProRule" id="PRU00339"/>
    </source>
</evidence>
<evidence type="ECO:0000256" key="7">
    <source>
        <dbReference type="ARBA" id="ARBA00023211"/>
    </source>
</evidence>
<evidence type="ECO:0000256" key="4">
    <source>
        <dbReference type="ARBA" id="ARBA00022737"/>
    </source>
</evidence>
<dbReference type="OrthoDB" id="445564at2759"/>
<gene>
    <name evidence="13" type="ORF">BDP27DRAFT_646371</name>
</gene>
<proteinExistence type="inferred from homology"/>
<evidence type="ECO:0000313" key="13">
    <source>
        <dbReference type="EMBL" id="KAF9070132.1"/>
    </source>
</evidence>
<feature type="repeat" description="TPR" evidence="9">
    <location>
        <begin position="117"/>
        <end position="150"/>
    </location>
</feature>
<feature type="compositionally biased region" description="Low complexity" evidence="11">
    <location>
        <begin position="1"/>
        <end position="27"/>
    </location>
</feature>
<evidence type="ECO:0000256" key="1">
    <source>
        <dbReference type="ARBA" id="ARBA00001936"/>
    </source>
</evidence>
<dbReference type="InterPro" id="IPR011990">
    <property type="entry name" value="TPR-like_helical_dom_sf"/>
</dbReference>
<dbReference type="Gene3D" id="1.25.40.10">
    <property type="entry name" value="Tetratricopeptide repeat domain"/>
    <property type="match status" value="1"/>
</dbReference>
<dbReference type="SMART" id="SM00028">
    <property type="entry name" value="TPR"/>
    <property type="match status" value="3"/>
</dbReference>
<dbReference type="SUPFAM" id="SSF48452">
    <property type="entry name" value="TPR-like"/>
    <property type="match status" value="1"/>
</dbReference>
<dbReference type="InterPro" id="IPR006186">
    <property type="entry name" value="Ser/Thr-sp_prot-phosphatase"/>
</dbReference>
<organism evidence="13 14">
    <name type="scientific">Rhodocollybia butyracea</name>
    <dbReference type="NCBI Taxonomy" id="206335"/>
    <lineage>
        <taxon>Eukaryota</taxon>
        <taxon>Fungi</taxon>
        <taxon>Dikarya</taxon>
        <taxon>Basidiomycota</taxon>
        <taxon>Agaricomycotina</taxon>
        <taxon>Agaricomycetes</taxon>
        <taxon>Agaricomycetidae</taxon>
        <taxon>Agaricales</taxon>
        <taxon>Marasmiineae</taxon>
        <taxon>Omphalotaceae</taxon>
        <taxon>Rhodocollybia</taxon>
    </lineage>
</organism>
<protein>
    <recommendedName>
        <fullName evidence="10">Serine/threonine-protein phosphatase</fullName>
        <ecNumber evidence="10">3.1.3.16</ecNumber>
    </recommendedName>
</protein>
<comment type="similarity">
    <text evidence="2">Belongs to the PPP phosphatase family. PP-5 (PP-T) subfamily.</text>
</comment>
<dbReference type="Pfam" id="PF08321">
    <property type="entry name" value="PPP5"/>
    <property type="match status" value="1"/>
</dbReference>
<dbReference type="CDD" id="cd07417">
    <property type="entry name" value="MPP_PP5_C"/>
    <property type="match status" value="1"/>
</dbReference>
<keyword evidence="6 9" id="KW-0802">TPR repeat</keyword>
<dbReference type="AlphaFoldDB" id="A0A9P5PVY8"/>
<dbReference type="InterPro" id="IPR019734">
    <property type="entry name" value="TPR_rpt"/>
</dbReference>
<dbReference type="PIRSF" id="PIRSF033096">
    <property type="entry name" value="PPPtase_5"/>
    <property type="match status" value="1"/>
</dbReference>
<dbReference type="EMBL" id="JADNRY010000044">
    <property type="protein sequence ID" value="KAF9070132.1"/>
    <property type="molecule type" value="Genomic_DNA"/>
</dbReference>
<sequence length="546" mass="60662">MADSPSTPSSPTSSASASTPPSSVPSPQLDTLSLTEDRAPVSEADIAAAAALKAQANKAFSGHDFPAAARLYSEAIEKNPNEPTLWCNRAYTRMKLEEVGYAISDATQAIKLDPKYAKAYYRRATCYIQILNHQKSIADFKKVLALEPKNDLVKSQLQTTQKLLRKIEFEKAIEVEGEKSPIDRCHEIIAEGGCDVDKSYSGPKLDVTDEGKYKITPQFIEGMIEWFKGGKTLPKRYVWEIVLGAYGHFIKEESLVTVDVEEGSCIDVIGDVHGQFYDLLHLYSLTGKPDPKHYLLMNGDLVDRGSWSIEVILTAFAYKWLYPKYMYINRGNHEAKDMNSTYGFEGEAKHKHGDQSYKLFAHVFTTLPLATLICPSQPPRIRKANDILSAEGKRQFFVVHGGLFSKDEVTLDDIRKIPRVGKQPGQQGLMCELLWTDPQEAPGRGPSKRGVGIAFGPDVTKRWCTLNGVSGILRSHEVRQNGYQIEHDGLCTTVFSAPNYVDQAGNKGAYVRIDSNGEQQYFQFEATPHPPMKPMAYAGGLGSMMM</sequence>
<feature type="region of interest" description="Disordered" evidence="11">
    <location>
        <begin position="1"/>
        <end position="32"/>
    </location>
</feature>
<accession>A0A9P5PVY8</accession>
<evidence type="ECO:0000256" key="10">
    <source>
        <dbReference type="RuleBase" id="RU004273"/>
    </source>
</evidence>
<dbReference type="GO" id="GO:0046872">
    <property type="term" value="F:metal ion binding"/>
    <property type="evidence" value="ECO:0007669"/>
    <property type="project" value="UniProtKB-KW"/>
</dbReference>
<evidence type="ECO:0000256" key="2">
    <source>
        <dbReference type="ARBA" id="ARBA00008786"/>
    </source>
</evidence>
<dbReference type="SMART" id="SM00156">
    <property type="entry name" value="PP2Ac"/>
    <property type="match status" value="1"/>
</dbReference>
<keyword evidence="5 10" id="KW-0378">Hydrolase</keyword>
<reference evidence="13" key="1">
    <citation type="submission" date="2020-11" db="EMBL/GenBank/DDBJ databases">
        <authorList>
            <consortium name="DOE Joint Genome Institute"/>
            <person name="Ahrendt S."/>
            <person name="Riley R."/>
            <person name="Andreopoulos W."/>
            <person name="Labutti K."/>
            <person name="Pangilinan J."/>
            <person name="Ruiz-Duenas F.J."/>
            <person name="Barrasa J.M."/>
            <person name="Sanchez-Garcia M."/>
            <person name="Camarero S."/>
            <person name="Miyauchi S."/>
            <person name="Serrano A."/>
            <person name="Linde D."/>
            <person name="Babiker R."/>
            <person name="Drula E."/>
            <person name="Ayuso-Fernandez I."/>
            <person name="Pacheco R."/>
            <person name="Padilla G."/>
            <person name="Ferreira P."/>
            <person name="Barriuso J."/>
            <person name="Kellner H."/>
            <person name="Castanera R."/>
            <person name="Alfaro M."/>
            <person name="Ramirez L."/>
            <person name="Pisabarro A.G."/>
            <person name="Kuo A."/>
            <person name="Tritt A."/>
            <person name="Lipzen A."/>
            <person name="He G."/>
            <person name="Yan M."/>
            <person name="Ng V."/>
            <person name="Cullen D."/>
            <person name="Martin F."/>
            <person name="Rosso M.-N."/>
            <person name="Henrissat B."/>
            <person name="Hibbett D."/>
            <person name="Martinez A.T."/>
            <person name="Grigoriev I.V."/>
        </authorList>
    </citation>
    <scope>NUCLEOTIDE SEQUENCE</scope>
    <source>
        <strain evidence="13">AH 40177</strain>
    </source>
</reference>
<dbReference type="PRINTS" id="PR00114">
    <property type="entry name" value="STPHPHTASE"/>
</dbReference>
<dbReference type="Gene3D" id="3.60.21.10">
    <property type="match status" value="1"/>
</dbReference>
<dbReference type="InterPro" id="IPR004843">
    <property type="entry name" value="Calcineurin-like_PHP"/>
</dbReference>
<dbReference type="PROSITE" id="PS00125">
    <property type="entry name" value="SER_THR_PHOSPHATASE"/>
    <property type="match status" value="1"/>
</dbReference>
<feature type="domain" description="Serine/threonine specific protein phosphatases" evidence="12">
    <location>
        <begin position="329"/>
        <end position="334"/>
    </location>
</feature>
<dbReference type="PROSITE" id="PS50005">
    <property type="entry name" value="TPR"/>
    <property type="match status" value="1"/>
</dbReference>
<evidence type="ECO:0000256" key="3">
    <source>
        <dbReference type="ARBA" id="ARBA00022723"/>
    </source>
</evidence>
<dbReference type="InterPro" id="IPR041753">
    <property type="entry name" value="PP5_C"/>
</dbReference>
<keyword evidence="7" id="KW-0464">Manganese</keyword>
<dbReference type="InterPro" id="IPR029052">
    <property type="entry name" value="Metallo-depent_PP-like"/>
</dbReference>
<dbReference type="PANTHER" id="PTHR45668">
    <property type="entry name" value="SERINE/THREONINE-PROTEIN PHOSPHATASE 5-RELATED"/>
    <property type="match status" value="1"/>
</dbReference>
<dbReference type="GO" id="GO:0004722">
    <property type="term" value="F:protein serine/threonine phosphatase activity"/>
    <property type="evidence" value="ECO:0007669"/>
    <property type="project" value="UniProtKB-EC"/>
</dbReference>
<evidence type="ECO:0000256" key="11">
    <source>
        <dbReference type="SAM" id="MobiDB-lite"/>
    </source>
</evidence>
<keyword evidence="14" id="KW-1185">Reference proteome</keyword>